<dbReference type="RefSeq" id="WP_198499306.1">
    <property type="nucleotide sequence ID" value="NZ_CP065989.1"/>
</dbReference>
<dbReference type="AlphaFoldDB" id="A0A7T4DJA8"/>
<reference evidence="2 3" key="1">
    <citation type="submission" date="2020-12" db="EMBL/GenBank/DDBJ databases">
        <title>FDA dAtabase for Regulatory Grade micrObial Sequences (FDA-ARGOS): Supporting development and validation of Infectious Disease Dx tests.</title>
        <authorList>
            <person name="Sproer C."/>
            <person name="Gronow S."/>
            <person name="Severitt S."/>
            <person name="Schroder I."/>
            <person name="Tallon L."/>
            <person name="Sadzewicz L."/>
            <person name="Zhao X."/>
            <person name="Boylan J."/>
            <person name="Ott S."/>
            <person name="Bowen H."/>
            <person name="Vavikolanu K."/>
            <person name="Mehta A."/>
            <person name="Aluvathingal J."/>
            <person name="Nadendla S."/>
            <person name="Lowell S."/>
            <person name="Myers T."/>
            <person name="Yan Y."/>
            <person name="Sichtig H."/>
        </authorList>
    </citation>
    <scope>NUCLEOTIDE SEQUENCE [LARGE SCALE GENOMIC DNA]</scope>
    <source>
        <strain evidence="2 3">FDAARGOS_990</strain>
    </source>
</reference>
<feature type="compositionally biased region" description="Acidic residues" evidence="1">
    <location>
        <begin position="14"/>
        <end position="34"/>
    </location>
</feature>
<dbReference type="Proteomes" id="UP000595374">
    <property type="component" value="Chromosome"/>
</dbReference>
<gene>
    <name evidence="2" type="ORF">I6H47_15770</name>
</gene>
<evidence type="ECO:0000313" key="2">
    <source>
        <dbReference type="EMBL" id="QQB14196.1"/>
    </source>
</evidence>
<organism evidence="2 3">
    <name type="scientific">Brevibacterium casei</name>
    <dbReference type="NCBI Taxonomy" id="33889"/>
    <lineage>
        <taxon>Bacteria</taxon>
        <taxon>Bacillati</taxon>
        <taxon>Actinomycetota</taxon>
        <taxon>Actinomycetes</taxon>
        <taxon>Micrococcales</taxon>
        <taxon>Brevibacteriaceae</taxon>
        <taxon>Brevibacterium</taxon>
    </lineage>
</organism>
<dbReference type="EMBL" id="CP065989">
    <property type="protein sequence ID" value="QQB14196.1"/>
    <property type="molecule type" value="Genomic_DNA"/>
</dbReference>
<sequence>MSTDPSLSEVPEADREEQSEDIESTEVLTGEDAEPTGSAPAVVEADIADVAEQSIDVGFDDEDHPQS</sequence>
<proteinExistence type="predicted"/>
<protein>
    <submittedName>
        <fullName evidence="2">Uncharacterized protein</fullName>
    </submittedName>
</protein>
<evidence type="ECO:0000313" key="3">
    <source>
        <dbReference type="Proteomes" id="UP000595374"/>
    </source>
</evidence>
<evidence type="ECO:0000256" key="1">
    <source>
        <dbReference type="SAM" id="MobiDB-lite"/>
    </source>
</evidence>
<name>A0A7T4DJA8_9MICO</name>
<accession>A0A7T4DJA8</accession>
<feature type="region of interest" description="Disordered" evidence="1">
    <location>
        <begin position="1"/>
        <end position="39"/>
    </location>
</feature>